<keyword evidence="5" id="KW-1185">Reference proteome</keyword>
<dbReference type="PROSITE" id="PS00463">
    <property type="entry name" value="ZN2_CY6_FUNGAL_1"/>
    <property type="match status" value="1"/>
</dbReference>
<dbReference type="EMBL" id="KQ964255">
    <property type="protein sequence ID" value="KXJ89310.1"/>
    <property type="molecule type" value="Genomic_DNA"/>
</dbReference>
<dbReference type="GO" id="GO:0008270">
    <property type="term" value="F:zinc ion binding"/>
    <property type="evidence" value="ECO:0007669"/>
    <property type="project" value="InterPro"/>
</dbReference>
<evidence type="ECO:0000259" key="3">
    <source>
        <dbReference type="PROSITE" id="PS00463"/>
    </source>
</evidence>
<dbReference type="Proteomes" id="UP000070501">
    <property type="component" value="Unassembled WGS sequence"/>
</dbReference>
<evidence type="ECO:0000313" key="4">
    <source>
        <dbReference type="EMBL" id="KXJ89310.1"/>
    </source>
</evidence>
<evidence type="ECO:0000313" key="5">
    <source>
        <dbReference type="Proteomes" id="UP000070501"/>
    </source>
</evidence>
<dbReference type="InterPro" id="IPR036864">
    <property type="entry name" value="Zn2-C6_fun-type_DNA-bd_sf"/>
</dbReference>
<evidence type="ECO:0000256" key="2">
    <source>
        <dbReference type="SAM" id="MobiDB-lite"/>
    </source>
</evidence>
<protein>
    <recommendedName>
        <fullName evidence="3">Zn(2)-C6 fungal-type domain-containing protein</fullName>
    </recommendedName>
</protein>
<dbReference type="CDD" id="cd00067">
    <property type="entry name" value="GAL4"/>
    <property type="match status" value="1"/>
</dbReference>
<dbReference type="PANTHER" id="PTHR37534:SF25">
    <property type="entry name" value="ZN(II)2CYS6 TRANSCRIPTION FACTOR (EUROFUNG)"/>
    <property type="match status" value="1"/>
</dbReference>
<organism evidence="4 5">
    <name type="scientific">Microdochium bolleyi</name>
    <dbReference type="NCBI Taxonomy" id="196109"/>
    <lineage>
        <taxon>Eukaryota</taxon>
        <taxon>Fungi</taxon>
        <taxon>Dikarya</taxon>
        <taxon>Ascomycota</taxon>
        <taxon>Pezizomycotina</taxon>
        <taxon>Sordariomycetes</taxon>
        <taxon>Xylariomycetidae</taxon>
        <taxon>Xylariales</taxon>
        <taxon>Microdochiaceae</taxon>
        <taxon>Microdochium</taxon>
    </lineage>
</organism>
<dbReference type="STRING" id="196109.A0A136IWB9"/>
<feature type="region of interest" description="Disordered" evidence="2">
    <location>
        <begin position="115"/>
        <end position="139"/>
    </location>
</feature>
<dbReference type="AlphaFoldDB" id="A0A136IWB9"/>
<dbReference type="GO" id="GO:0000981">
    <property type="term" value="F:DNA-binding transcription factor activity, RNA polymerase II-specific"/>
    <property type="evidence" value="ECO:0007669"/>
    <property type="project" value="InterPro"/>
</dbReference>
<proteinExistence type="predicted"/>
<dbReference type="InterPro" id="IPR001138">
    <property type="entry name" value="Zn2Cys6_DnaBD"/>
</dbReference>
<dbReference type="SMART" id="SM00066">
    <property type="entry name" value="GAL4"/>
    <property type="match status" value="1"/>
</dbReference>
<keyword evidence="1" id="KW-0539">Nucleus</keyword>
<dbReference type="SUPFAM" id="SSF57701">
    <property type="entry name" value="Zn2/Cys6 DNA-binding domain"/>
    <property type="match status" value="1"/>
</dbReference>
<sequence>MPAASPAGPSPTPGPGALIICVMKPKRSCHACRQGHRKCIAQPQANACNGCIENGRQCTLSPSLQFHPWKAKATSKARVDLDPGPGGPQVEAGDASPAGTPRSQGFDSLPLCVGSESVGSPASQRRESSAASRPLRPPATGLLSKREAFLFRTWVQKISLISDATDDARHFAVTVSRLALEHPVLLNGILGLASRFDSLASGVTESETDLESAFYHGRCIELLIRLLDRPVETYDDILLAAVVLSRLYEENDTETDSLTYHLAGTSTLLGHQVITRLAAKGGLAEAACWVHLRQALYVAIVHRQHLTIPLGIYESLTAFHKTDDTSHGNRIVYLFARIILQYFPAQSTEQSLALPNDTWSVLEEDLNAWFQTKPVSFEPIYHSPPDINGGEPFPCIWMASTAAAVALQYYYSGKIVINLQHCHNPPATGFQATKSLRTSETVNRTIQWKTAPVIAALTEQWAELDGQASDGMAWTP</sequence>
<evidence type="ECO:0000256" key="1">
    <source>
        <dbReference type="ARBA" id="ARBA00023242"/>
    </source>
</evidence>
<dbReference type="Pfam" id="PF00172">
    <property type="entry name" value="Zn_clus"/>
    <property type="match status" value="1"/>
</dbReference>
<accession>A0A136IWB9</accession>
<reference evidence="5" key="1">
    <citation type="submission" date="2016-02" db="EMBL/GenBank/DDBJ databases">
        <title>Draft genome sequence of Microdochium bolleyi, a fungal endophyte of beachgrass.</title>
        <authorList>
            <consortium name="DOE Joint Genome Institute"/>
            <person name="David A.S."/>
            <person name="May G."/>
            <person name="Haridas S."/>
            <person name="Lim J."/>
            <person name="Wang M."/>
            <person name="Labutti K."/>
            <person name="Lipzen A."/>
            <person name="Barry K."/>
            <person name="Grigoriev I.V."/>
        </authorList>
    </citation>
    <scope>NUCLEOTIDE SEQUENCE [LARGE SCALE GENOMIC DNA]</scope>
    <source>
        <strain evidence="5">J235TASD1</strain>
    </source>
</reference>
<dbReference type="PANTHER" id="PTHR37534">
    <property type="entry name" value="TRANSCRIPTIONAL ACTIVATOR PROTEIN UGA3"/>
    <property type="match status" value="1"/>
</dbReference>
<feature type="domain" description="Zn(2)-C6 fungal-type" evidence="3">
    <location>
        <begin position="28"/>
        <end position="58"/>
    </location>
</feature>
<dbReference type="GO" id="GO:0005634">
    <property type="term" value="C:nucleus"/>
    <property type="evidence" value="ECO:0007669"/>
    <property type="project" value="TreeGrafter"/>
</dbReference>
<dbReference type="OrthoDB" id="4525710at2759"/>
<gene>
    <name evidence="4" type="ORF">Micbo1qcDRAFT_206268</name>
</gene>
<dbReference type="GO" id="GO:0045944">
    <property type="term" value="P:positive regulation of transcription by RNA polymerase II"/>
    <property type="evidence" value="ECO:0007669"/>
    <property type="project" value="TreeGrafter"/>
</dbReference>
<feature type="region of interest" description="Disordered" evidence="2">
    <location>
        <begin position="74"/>
        <end position="102"/>
    </location>
</feature>
<name>A0A136IWB9_9PEZI</name>
<dbReference type="InParanoid" id="A0A136IWB9"/>
<dbReference type="GO" id="GO:0000976">
    <property type="term" value="F:transcription cis-regulatory region binding"/>
    <property type="evidence" value="ECO:0007669"/>
    <property type="project" value="TreeGrafter"/>
</dbReference>